<dbReference type="PANTHER" id="PTHR43591">
    <property type="entry name" value="METHYLTRANSFERASE"/>
    <property type="match status" value="1"/>
</dbReference>
<name>A0AAD9EGW3_9PEZI</name>
<evidence type="ECO:0000313" key="3">
    <source>
        <dbReference type="EMBL" id="KAK1848085.1"/>
    </source>
</evidence>
<evidence type="ECO:0000256" key="2">
    <source>
        <dbReference type="SAM" id="MobiDB-lite"/>
    </source>
</evidence>
<reference evidence="3" key="1">
    <citation type="submission" date="2023-01" db="EMBL/GenBank/DDBJ databases">
        <title>Colletotrichum chrysophilum M932 genome sequence.</title>
        <authorList>
            <person name="Baroncelli R."/>
        </authorList>
    </citation>
    <scope>NUCLEOTIDE SEQUENCE</scope>
    <source>
        <strain evidence="3">M932</strain>
    </source>
</reference>
<proteinExistence type="inferred from homology"/>
<gene>
    <name evidence="3" type="ORF">CCHR01_09265</name>
</gene>
<dbReference type="InterPro" id="IPR029063">
    <property type="entry name" value="SAM-dependent_MTases_sf"/>
</dbReference>
<keyword evidence="3" id="KW-0489">Methyltransferase</keyword>
<dbReference type="EMBL" id="JAQOWY010000181">
    <property type="protein sequence ID" value="KAK1848085.1"/>
    <property type="molecule type" value="Genomic_DNA"/>
</dbReference>
<keyword evidence="3" id="KW-0808">Transferase</keyword>
<protein>
    <submittedName>
        <fullName evidence="3">Methyltransferase domain-containing protein</fullName>
    </submittedName>
</protein>
<dbReference type="GO" id="GO:0032259">
    <property type="term" value="P:methylation"/>
    <property type="evidence" value="ECO:0007669"/>
    <property type="project" value="UniProtKB-KW"/>
</dbReference>
<organism evidence="3 4">
    <name type="scientific">Colletotrichum chrysophilum</name>
    <dbReference type="NCBI Taxonomy" id="1836956"/>
    <lineage>
        <taxon>Eukaryota</taxon>
        <taxon>Fungi</taxon>
        <taxon>Dikarya</taxon>
        <taxon>Ascomycota</taxon>
        <taxon>Pezizomycotina</taxon>
        <taxon>Sordariomycetes</taxon>
        <taxon>Hypocreomycetidae</taxon>
        <taxon>Glomerellales</taxon>
        <taxon>Glomerellaceae</taxon>
        <taxon>Colletotrichum</taxon>
        <taxon>Colletotrichum gloeosporioides species complex</taxon>
    </lineage>
</organism>
<dbReference type="GO" id="GO:0008168">
    <property type="term" value="F:methyltransferase activity"/>
    <property type="evidence" value="ECO:0007669"/>
    <property type="project" value="UniProtKB-KW"/>
</dbReference>
<evidence type="ECO:0000256" key="1">
    <source>
        <dbReference type="ARBA" id="ARBA00038158"/>
    </source>
</evidence>
<feature type="region of interest" description="Disordered" evidence="2">
    <location>
        <begin position="1"/>
        <end position="20"/>
    </location>
</feature>
<dbReference type="Gene3D" id="3.40.50.150">
    <property type="entry name" value="Vaccinia Virus protein VP39"/>
    <property type="match status" value="1"/>
</dbReference>
<feature type="compositionally biased region" description="Polar residues" evidence="2">
    <location>
        <begin position="10"/>
        <end position="20"/>
    </location>
</feature>
<dbReference type="Proteomes" id="UP001243330">
    <property type="component" value="Unassembled WGS sequence"/>
</dbReference>
<keyword evidence="4" id="KW-1185">Reference proteome</keyword>
<dbReference type="CDD" id="cd02440">
    <property type="entry name" value="AdoMet_MTases"/>
    <property type="match status" value="1"/>
</dbReference>
<comment type="similarity">
    <text evidence="1">Belongs to the methyltransferase superfamily. LaeA methyltransferase family.</text>
</comment>
<dbReference type="Pfam" id="PF13489">
    <property type="entry name" value="Methyltransf_23"/>
    <property type="match status" value="1"/>
</dbReference>
<evidence type="ECO:0000313" key="4">
    <source>
        <dbReference type="Proteomes" id="UP001243330"/>
    </source>
</evidence>
<accession>A0AAD9EGW3</accession>
<comment type="caution">
    <text evidence="3">The sequence shown here is derived from an EMBL/GenBank/DDBJ whole genome shotgun (WGS) entry which is preliminary data.</text>
</comment>
<sequence>MIAANFATGEPNTEANLQPNTTTDHEVTIAADENDDTASQYAPSVSSSTNSITSSIYEYRIENGRTYHKYKDGKYMVPNDARELERRDHQHYMFMKTFDDRLGTAPPAQPGSEVGRVLDLGTGTGIWAMDFGDEHPEAEVLGVDLSATLPEFTPPNVKFEIDDVEESWTYSEPFDYIHSRMMNSSISDWRDYIKKCYDIIGSIESASEKVKLIHPAGSNLYPGGYLELSEIDIVLLSDDGTLKPDHYSWKIGRLLKEATEKAGRRYQEIQKLKPVLMELGFEDVTMPQFKWPVNSWPKEQKYKDLGEWNNENLMLGWEGICMAPLTRALGWTKEEVHIFMMHNRKEFNDKSIHQYFSIWNIYGRKPVKTDKGQ</sequence>
<dbReference type="AlphaFoldDB" id="A0AAD9EGW3"/>
<dbReference type="PANTHER" id="PTHR43591:SF24">
    <property type="entry name" value="2-METHOXY-6-POLYPRENYL-1,4-BENZOQUINOL METHYLASE, MITOCHONDRIAL"/>
    <property type="match status" value="1"/>
</dbReference>
<dbReference type="SUPFAM" id="SSF53335">
    <property type="entry name" value="S-adenosyl-L-methionine-dependent methyltransferases"/>
    <property type="match status" value="1"/>
</dbReference>